<keyword evidence="3" id="KW-1185">Reference proteome</keyword>
<dbReference type="Proteomes" id="UP000799539">
    <property type="component" value="Unassembled WGS sequence"/>
</dbReference>
<dbReference type="AlphaFoldDB" id="A0A6A6FDZ1"/>
<evidence type="ECO:0000313" key="3">
    <source>
        <dbReference type="Proteomes" id="UP000799539"/>
    </source>
</evidence>
<evidence type="ECO:0000313" key="2">
    <source>
        <dbReference type="EMBL" id="KAF2211601.1"/>
    </source>
</evidence>
<name>A0A6A6FDZ1_9PEZI</name>
<protein>
    <submittedName>
        <fullName evidence="2">Uncharacterized protein</fullName>
    </submittedName>
</protein>
<accession>A0A6A6FDZ1</accession>
<proteinExistence type="predicted"/>
<evidence type="ECO:0000256" key="1">
    <source>
        <dbReference type="SAM" id="MobiDB-lite"/>
    </source>
</evidence>
<reference evidence="2" key="1">
    <citation type="journal article" date="2020" name="Stud. Mycol.">
        <title>101 Dothideomycetes genomes: a test case for predicting lifestyles and emergence of pathogens.</title>
        <authorList>
            <person name="Haridas S."/>
            <person name="Albert R."/>
            <person name="Binder M."/>
            <person name="Bloem J."/>
            <person name="Labutti K."/>
            <person name="Salamov A."/>
            <person name="Andreopoulos B."/>
            <person name="Baker S."/>
            <person name="Barry K."/>
            <person name="Bills G."/>
            <person name="Bluhm B."/>
            <person name="Cannon C."/>
            <person name="Castanera R."/>
            <person name="Culley D."/>
            <person name="Daum C."/>
            <person name="Ezra D."/>
            <person name="Gonzalez J."/>
            <person name="Henrissat B."/>
            <person name="Kuo A."/>
            <person name="Liang C."/>
            <person name="Lipzen A."/>
            <person name="Lutzoni F."/>
            <person name="Magnuson J."/>
            <person name="Mondo S."/>
            <person name="Nolan M."/>
            <person name="Ohm R."/>
            <person name="Pangilinan J."/>
            <person name="Park H.-J."/>
            <person name="Ramirez L."/>
            <person name="Alfaro M."/>
            <person name="Sun H."/>
            <person name="Tritt A."/>
            <person name="Yoshinaga Y."/>
            <person name="Zwiers L.-H."/>
            <person name="Turgeon B."/>
            <person name="Goodwin S."/>
            <person name="Spatafora J."/>
            <person name="Crous P."/>
            <person name="Grigoriev I."/>
        </authorList>
    </citation>
    <scope>NUCLEOTIDE SEQUENCE</scope>
    <source>
        <strain evidence="2">SCOH1-5</strain>
    </source>
</reference>
<feature type="region of interest" description="Disordered" evidence="1">
    <location>
        <begin position="321"/>
        <end position="343"/>
    </location>
</feature>
<gene>
    <name evidence="2" type="ORF">CERZMDRAFT_85373</name>
</gene>
<dbReference type="EMBL" id="ML992676">
    <property type="protein sequence ID" value="KAF2211601.1"/>
    <property type="molecule type" value="Genomic_DNA"/>
</dbReference>
<sequence length="343" mass="37831">MRTGLLFRAVCDQSQGTNSAELFAPAVAGSSDQSRRAHRPPAVIGGQKLKDALGWKKKEDSAFSFFTPSLLFALATASQRKYGGDTNLKIICFEASRATTLQGERAEFRLVSTVMEELGITMLRGTGDRKKFSDVVLSTTCVVPGNDVRVADFEQLEQQGLYELYPYLGENRFRDRPKLNRVIEQARDFGWQSERPLSLPKIGVAAQLAALFIGVRGRRPSSTQIDPLLLASLLSLQKRHSSDPALTCWLQGFSHEVIEIDTCEVEPEPARSSPVPEVAQQHDLMRALKSRQIVGAGLTGNSTIATTDLEQDAREFEQWRSMRDARYRAGNPRTSGKGGRSGG</sequence>
<organism evidence="2 3">
    <name type="scientific">Cercospora zeae-maydis SCOH1-5</name>
    <dbReference type="NCBI Taxonomy" id="717836"/>
    <lineage>
        <taxon>Eukaryota</taxon>
        <taxon>Fungi</taxon>
        <taxon>Dikarya</taxon>
        <taxon>Ascomycota</taxon>
        <taxon>Pezizomycotina</taxon>
        <taxon>Dothideomycetes</taxon>
        <taxon>Dothideomycetidae</taxon>
        <taxon>Mycosphaerellales</taxon>
        <taxon>Mycosphaerellaceae</taxon>
        <taxon>Cercospora</taxon>
    </lineage>
</organism>
<dbReference type="OrthoDB" id="3643983at2759"/>